<dbReference type="GO" id="GO:0000750">
    <property type="term" value="P:pheromone-dependent signal transduction involved in conjugation with cellular fusion"/>
    <property type="evidence" value="ECO:0007669"/>
    <property type="project" value="TreeGrafter"/>
</dbReference>
<feature type="transmembrane region" description="Helical" evidence="2">
    <location>
        <begin position="118"/>
        <end position="141"/>
    </location>
</feature>
<name>G9IJ58_HYPJE</name>
<feature type="transmembrane region" description="Helical" evidence="2">
    <location>
        <begin position="243"/>
        <end position="261"/>
    </location>
</feature>
<feature type="transmembrane region" description="Helical" evidence="2">
    <location>
        <begin position="46"/>
        <end position="64"/>
    </location>
</feature>
<dbReference type="PANTHER" id="PTHR28009:SF1">
    <property type="entry name" value="PHEROMONE ALPHA FACTOR RECEPTOR"/>
    <property type="match status" value="1"/>
</dbReference>
<dbReference type="GO" id="GO:0038038">
    <property type="term" value="C:G protein-coupled receptor homodimeric complex"/>
    <property type="evidence" value="ECO:0007669"/>
    <property type="project" value="TreeGrafter"/>
</dbReference>
<dbReference type="GO" id="GO:0004932">
    <property type="term" value="F:mating-type factor pheromone receptor activity"/>
    <property type="evidence" value="ECO:0007669"/>
    <property type="project" value="InterPro"/>
</dbReference>
<dbReference type="PRINTS" id="PR00250">
    <property type="entry name" value="GPCRSTE2"/>
</dbReference>
<dbReference type="AlphaFoldDB" id="G9IJ58"/>
<keyword evidence="3" id="KW-0675">Receptor</keyword>
<dbReference type="Pfam" id="PF02116">
    <property type="entry name" value="STE2"/>
    <property type="match status" value="1"/>
</dbReference>
<dbReference type="CDD" id="cd14939">
    <property type="entry name" value="7tmD_STE2"/>
    <property type="match status" value="1"/>
</dbReference>
<organism evidence="3">
    <name type="scientific">Hypocrea jecorina</name>
    <name type="common">Trichoderma reesei</name>
    <dbReference type="NCBI Taxonomy" id="51453"/>
    <lineage>
        <taxon>Eukaryota</taxon>
        <taxon>Fungi</taxon>
        <taxon>Dikarya</taxon>
        <taxon>Ascomycota</taxon>
        <taxon>Pezizomycotina</taxon>
        <taxon>Sordariomycetes</taxon>
        <taxon>Hypocreomycetidae</taxon>
        <taxon>Hypocreales</taxon>
        <taxon>Hypocreaceae</taxon>
        <taxon>Trichoderma</taxon>
    </lineage>
</organism>
<dbReference type="InterPro" id="IPR000366">
    <property type="entry name" value="GPCR_STE2"/>
</dbReference>
<feature type="transmembrane region" description="Helical" evidence="2">
    <location>
        <begin position="76"/>
        <end position="98"/>
    </location>
</feature>
<keyword evidence="2" id="KW-0472">Membrane</keyword>
<reference evidence="3" key="1">
    <citation type="journal article" date="2012" name="Fungal Genet. Biol.">
        <title>The role of pheromone receptors for communication and mating in Hypocrea jecorina (Trichoderma reesei).</title>
        <authorList>
            <person name="Seibel C."/>
            <person name="Tisch D."/>
            <person name="Kubicek C.P."/>
            <person name="Schmoll M."/>
        </authorList>
    </citation>
    <scope>NUCLEOTIDE SEQUENCE</scope>
    <source>
        <strain evidence="3">CPK158</strain>
    </source>
</reference>
<keyword evidence="2" id="KW-1133">Transmembrane helix</keyword>
<evidence type="ECO:0000256" key="2">
    <source>
        <dbReference type="SAM" id="Phobius"/>
    </source>
</evidence>
<evidence type="ECO:0000313" key="3">
    <source>
        <dbReference type="EMBL" id="AEU12192.1"/>
    </source>
</evidence>
<dbReference type="PANTHER" id="PTHR28009">
    <property type="entry name" value="PHEROMONE ALPHA FACTOR RECEPTOR"/>
    <property type="match status" value="1"/>
</dbReference>
<evidence type="ECO:0000256" key="1">
    <source>
        <dbReference type="SAM" id="MobiDB-lite"/>
    </source>
</evidence>
<dbReference type="InterPro" id="IPR027458">
    <property type="entry name" value="STE2_TM1-TM2_sf"/>
</dbReference>
<feature type="compositionally biased region" description="Low complexity" evidence="1">
    <location>
        <begin position="314"/>
        <end position="326"/>
    </location>
</feature>
<keyword evidence="2" id="KW-0812">Transmembrane</keyword>
<feature type="transmembrane region" description="Helical" evidence="2">
    <location>
        <begin position="162"/>
        <end position="181"/>
    </location>
</feature>
<dbReference type="Gene3D" id="1.10.287.920">
    <property type="entry name" value="Pheromone alpha factor receptor"/>
    <property type="match status" value="1"/>
</dbReference>
<accession>G9IJ58</accession>
<proteinExistence type="predicted"/>
<feature type="compositionally biased region" description="Low complexity" evidence="1">
    <location>
        <begin position="347"/>
        <end position="368"/>
    </location>
</feature>
<sequence length="433" mass="46702">MSSFDPYTQNITILVSPPSSSSPPISIPIPVIDAFNDETASIITNYAAQLGAALAMLLVLLAATPTARLLRADGPSLLHALALLVCVVRTVLLIYFFLTPFSHFYQVWTGDFSQVPAWNYRASIAGTVLSTLLTVVTDAALVNQAWTMVSLFAPRTKRAVCVLSLLITLLAVSFRVAYTVIQCEGIAELAAPRQYAWLIRATLIFNICSIAWFCALFNSKLVAHPVTNRGVLPSRRAMSPMEVLIMANGILMIVPVIFAILEWHHFINFEAGSLTPTSIAIILPLSSLAAQRIANTSSSYSYQQNNHNHHHHPSSSSSSSAAARYKASSRHSSSRHPLNPKTGSLFSTTTCNSTTTTTSSSSAAAAAAQRTHSVDHASTIPSAAQHPARGGGAARGSDFLDPIELELRQIDGYAQPREILMQQGQGEQFHESC</sequence>
<protein>
    <submittedName>
        <fullName evidence="3">Pheromone receptor 2</fullName>
    </submittedName>
</protein>
<dbReference type="EMBL" id="JN678727">
    <property type="protein sequence ID" value="AEU12192.1"/>
    <property type="molecule type" value="Genomic_DNA"/>
</dbReference>
<feature type="region of interest" description="Disordered" evidence="1">
    <location>
        <begin position="299"/>
        <end position="397"/>
    </location>
</feature>
<feature type="transmembrane region" description="Helical" evidence="2">
    <location>
        <begin position="201"/>
        <end position="222"/>
    </location>
</feature>
<gene>
    <name evidence="3" type="primary">HPR2</name>
</gene>